<reference evidence="1" key="1">
    <citation type="submission" date="2022-02" db="EMBL/GenBank/DDBJ databases">
        <title>Plant Genome Project.</title>
        <authorList>
            <person name="Zhang R.-G."/>
        </authorList>
    </citation>
    <scope>NUCLEOTIDE SEQUENCE</scope>
    <source>
        <strain evidence="1">AT1</strain>
    </source>
</reference>
<evidence type="ECO:0000313" key="2">
    <source>
        <dbReference type="Proteomes" id="UP001062846"/>
    </source>
</evidence>
<organism evidence="1 2">
    <name type="scientific">Rhododendron molle</name>
    <name type="common">Chinese azalea</name>
    <name type="synonym">Azalea mollis</name>
    <dbReference type="NCBI Taxonomy" id="49168"/>
    <lineage>
        <taxon>Eukaryota</taxon>
        <taxon>Viridiplantae</taxon>
        <taxon>Streptophyta</taxon>
        <taxon>Embryophyta</taxon>
        <taxon>Tracheophyta</taxon>
        <taxon>Spermatophyta</taxon>
        <taxon>Magnoliopsida</taxon>
        <taxon>eudicotyledons</taxon>
        <taxon>Gunneridae</taxon>
        <taxon>Pentapetalae</taxon>
        <taxon>asterids</taxon>
        <taxon>Ericales</taxon>
        <taxon>Ericaceae</taxon>
        <taxon>Ericoideae</taxon>
        <taxon>Rhodoreae</taxon>
        <taxon>Rhododendron</taxon>
    </lineage>
</organism>
<proteinExistence type="predicted"/>
<protein>
    <submittedName>
        <fullName evidence="1">Uncharacterized protein</fullName>
    </submittedName>
</protein>
<dbReference type="Proteomes" id="UP001062846">
    <property type="component" value="Chromosome 12"/>
</dbReference>
<dbReference type="EMBL" id="CM046399">
    <property type="protein sequence ID" value="KAI8528317.1"/>
    <property type="molecule type" value="Genomic_DNA"/>
</dbReference>
<comment type="caution">
    <text evidence="1">The sequence shown here is derived from an EMBL/GenBank/DDBJ whole genome shotgun (WGS) entry which is preliminary data.</text>
</comment>
<evidence type="ECO:0000313" key="1">
    <source>
        <dbReference type="EMBL" id="KAI8528317.1"/>
    </source>
</evidence>
<gene>
    <name evidence="1" type="ORF">RHMOL_Rhmol12G0140800</name>
</gene>
<name>A0ACC0LIV6_RHOML</name>
<accession>A0ACC0LIV6</accession>
<keyword evidence="2" id="KW-1185">Reference proteome</keyword>
<sequence>MKMNRERSQETFTLFIDNIPEHKDQFWLKRAFNKFGEVKDAFIPRKRSKRTGNKFGFVRFGCSAAASMAISRMNGIWVENERLFVKEASFGINAEKSRVKQTQHPSLQMNGHSQGAFPVKRLGKDVCLENNRTELHGRSVGITKSFAHVLKGESSRARDDLSCVLNINPCSNGWLHRSAVAVMHRPVSMMTLKVSFSLETDRGALFRSLGGRAVLITFQNQVVRDEMIQKQWMKLWFASVKPWRGEPACLKRFVWLSCKGVPLNIWNAETFKVIAEMWGSFILLDMATLKDLSFAEGKVLIATEKMNTIDKWIQIVVQGASYDVKISETSSFVNPEDVEALFSQAKIHGGGNGELVGKPRHSGFSREKGEDDDVAIIEVPNKASVVGDGWDPTSGKVDGGGGGSKHGVAGEHLMLDGACSPDSSKAFESRVEDTVETPEKGEADLGLMAHSNLLSKEAYLAQEGVVDLECDDGPHDNIYSEKAVGDLLVGGPAFTSVGGNDY</sequence>